<sequence length="472" mass="49611">MTIGRPAHQPSTTSNDGTVAVARHIAAAAERELPAPTVAAAKRAVLDAFVAMISGSRLEAGRLARRYVASYGSRGEASLVGDGGLVRPELAALANAMSAHADETDDVHDLARMHPGASIVPAALALAETEARSGRDLLRAVVLGYDVGCAVSVAAWGSLEAMQKSYRSPHSLAQPFGAAAAAASLAGLSHDQVVHVLAYAADQASGFTSFYRDERHLEKAFSSAGMQAHSGVRAVELVRHGFTAVDDVLDGTPSVFDVFGAGGSAAAMVDALAGQHYVELTDLKRYPVGMPIQAAAEATEYLLAERPFGPADVVALTCRLPPHGARIVDGRHMPDIHLQYVLAVIVADGGLTFESAHDYARRRGADISALMERIELLPDPGLDGVIDGHLSSRRAVVEVRLRDGTRLERRVTAARGSRLRPLDWDEVCAKARRVLGGGIGPDAVDALCAAVAGLEQVADVRQLRPVLTPAPR</sequence>
<dbReference type="Pfam" id="PF03972">
    <property type="entry name" value="MmgE_PrpD_N"/>
    <property type="match status" value="1"/>
</dbReference>
<dbReference type="InterPro" id="IPR005656">
    <property type="entry name" value="MmgE_PrpD"/>
</dbReference>
<organism evidence="4 5">
    <name type="scientific">Jiangella asiatica</name>
    <dbReference type="NCBI Taxonomy" id="2530372"/>
    <lineage>
        <taxon>Bacteria</taxon>
        <taxon>Bacillati</taxon>
        <taxon>Actinomycetota</taxon>
        <taxon>Actinomycetes</taxon>
        <taxon>Jiangellales</taxon>
        <taxon>Jiangellaceae</taxon>
        <taxon>Jiangella</taxon>
    </lineage>
</organism>
<dbReference type="OrthoDB" id="9797528at2"/>
<proteinExistence type="inferred from homology"/>
<evidence type="ECO:0000313" key="4">
    <source>
        <dbReference type="EMBL" id="TDE07445.1"/>
    </source>
</evidence>
<feature type="domain" description="MmgE/PrpD C-terminal" evidence="3">
    <location>
        <begin position="286"/>
        <end position="447"/>
    </location>
</feature>
<dbReference type="PANTHER" id="PTHR16943:SF8">
    <property type="entry name" value="2-METHYLCITRATE DEHYDRATASE"/>
    <property type="match status" value="1"/>
</dbReference>
<dbReference type="RefSeq" id="WP_131897630.1">
    <property type="nucleotide sequence ID" value="NZ_SMKZ01000030.1"/>
</dbReference>
<dbReference type="Proteomes" id="UP000294739">
    <property type="component" value="Unassembled WGS sequence"/>
</dbReference>
<evidence type="ECO:0000256" key="1">
    <source>
        <dbReference type="ARBA" id="ARBA00006174"/>
    </source>
</evidence>
<dbReference type="InterPro" id="IPR042188">
    <property type="entry name" value="MmgE/PrpD_sf_2"/>
</dbReference>
<dbReference type="SUPFAM" id="SSF103378">
    <property type="entry name" value="2-methylcitrate dehydratase PrpD"/>
    <property type="match status" value="1"/>
</dbReference>
<comment type="similarity">
    <text evidence="1">Belongs to the PrpD family.</text>
</comment>
<evidence type="ECO:0000313" key="5">
    <source>
        <dbReference type="Proteomes" id="UP000294739"/>
    </source>
</evidence>
<dbReference type="PANTHER" id="PTHR16943">
    <property type="entry name" value="2-METHYLCITRATE DEHYDRATASE-RELATED"/>
    <property type="match status" value="1"/>
</dbReference>
<dbReference type="InterPro" id="IPR045336">
    <property type="entry name" value="MmgE_PrpD_N"/>
</dbReference>
<protein>
    <submittedName>
        <fullName evidence="4">MmgE/PrpD family protein</fullName>
    </submittedName>
</protein>
<dbReference type="InterPro" id="IPR036148">
    <property type="entry name" value="MmgE/PrpD_sf"/>
</dbReference>
<feature type="domain" description="MmgE/PrpD N-terminal" evidence="2">
    <location>
        <begin position="21"/>
        <end position="262"/>
    </location>
</feature>
<accession>A0A4R5DA60</accession>
<keyword evidence="5" id="KW-1185">Reference proteome</keyword>
<reference evidence="4 5" key="1">
    <citation type="submission" date="2019-03" db="EMBL/GenBank/DDBJ databases">
        <title>Draft genome sequences of novel Actinobacteria.</title>
        <authorList>
            <person name="Sahin N."/>
            <person name="Ay H."/>
            <person name="Saygin H."/>
        </authorList>
    </citation>
    <scope>NUCLEOTIDE SEQUENCE [LARGE SCALE GENOMIC DNA]</scope>
    <source>
        <strain evidence="4 5">5K138</strain>
    </source>
</reference>
<dbReference type="GO" id="GO:0016829">
    <property type="term" value="F:lyase activity"/>
    <property type="evidence" value="ECO:0007669"/>
    <property type="project" value="InterPro"/>
</dbReference>
<evidence type="ECO:0000259" key="2">
    <source>
        <dbReference type="Pfam" id="PF03972"/>
    </source>
</evidence>
<dbReference type="InParanoid" id="A0A4R5DA60"/>
<dbReference type="Pfam" id="PF19305">
    <property type="entry name" value="MmgE_PrpD_C"/>
    <property type="match status" value="1"/>
</dbReference>
<dbReference type="InterPro" id="IPR042183">
    <property type="entry name" value="MmgE/PrpD_sf_1"/>
</dbReference>
<dbReference type="Gene3D" id="3.30.1330.120">
    <property type="entry name" value="2-methylcitrate dehydratase PrpD"/>
    <property type="match status" value="1"/>
</dbReference>
<evidence type="ECO:0000259" key="3">
    <source>
        <dbReference type="Pfam" id="PF19305"/>
    </source>
</evidence>
<dbReference type="Gene3D" id="1.10.4100.10">
    <property type="entry name" value="2-methylcitrate dehydratase PrpD"/>
    <property type="match status" value="1"/>
</dbReference>
<dbReference type="AlphaFoldDB" id="A0A4R5DA60"/>
<dbReference type="EMBL" id="SMKZ01000030">
    <property type="protein sequence ID" value="TDE07445.1"/>
    <property type="molecule type" value="Genomic_DNA"/>
</dbReference>
<name>A0A4R5DA60_9ACTN</name>
<comment type="caution">
    <text evidence="4">The sequence shown here is derived from an EMBL/GenBank/DDBJ whole genome shotgun (WGS) entry which is preliminary data.</text>
</comment>
<gene>
    <name evidence="4" type="ORF">E1269_19615</name>
</gene>
<dbReference type="InterPro" id="IPR045337">
    <property type="entry name" value="MmgE_PrpD_C"/>
</dbReference>